<comment type="caution">
    <text evidence="1">The sequence shown here is derived from an EMBL/GenBank/DDBJ whole genome shotgun (WGS) entry which is preliminary data.</text>
</comment>
<reference evidence="1 2" key="1">
    <citation type="submission" date="2018-04" db="EMBL/GenBank/DDBJ databases">
        <title>Draft genome sequence of Pseudomonas syringae pv. actinidiae biovar 1 strains isolated from kiwifruit in Kagawa prefecture.</title>
        <authorList>
            <person name="Tabuchi M."/>
            <person name="Saito M."/>
            <person name="Fujiwara S."/>
            <person name="Sasa N."/>
            <person name="Akimitsu K."/>
            <person name="Gomi K."/>
            <person name="Konishi-Sugita S."/>
            <person name="Hamano K."/>
            <person name="Kataoka I."/>
        </authorList>
    </citation>
    <scope>NUCLEOTIDE SEQUENCE [LARGE SCALE GENOMIC DNA]</scope>
    <source>
        <strain evidence="1 2">MAFF212206</strain>
    </source>
</reference>
<organism evidence="1 2">
    <name type="scientific">Pseudomonas syringae pv. actinidiae</name>
    <dbReference type="NCBI Taxonomy" id="103796"/>
    <lineage>
        <taxon>Bacteria</taxon>
        <taxon>Pseudomonadati</taxon>
        <taxon>Pseudomonadota</taxon>
        <taxon>Gammaproteobacteria</taxon>
        <taxon>Pseudomonadales</taxon>
        <taxon>Pseudomonadaceae</taxon>
        <taxon>Pseudomonas</taxon>
        <taxon>Pseudomonas syringae</taxon>
    </lineage>
</organism>
<accession>A0A2V0QJL2</accession>
<name>A0A2V0QJL2_PSESF</name>
<dbReference type="Proteomes" id="UP000247480">
    <property type="component" value="Unassembled WGS sequence"/>
</dbReference>
<sequence>MVYRISGTATAETTVVSLSRKTKLANSAGRLRMPACGRMTCRSSCQRDNPMDRPDSICALGTASIPARRISVR</sequence>
<dbReference type="EMBL" id="BGJZ01000186">
    <property type="protein sequence ID" value="GBH10505.1"/>
    <property type="molecule type" value="Genomic_DNA"/>
</dbReference>
<evidence type="ECO:0000313" key="2">
    <source>
        <dbReference type="Proteomes" id="UP000247480"/>
    </source>
</evidence>
<protein>
    <submittedName>
        <fullName evidence="1">N-acetylmannosamine-6-phosphate epimerase</fullName>
    </submittedName>
</protein>
<dbReference type="AlphaFoldDB" id="A0A2V0QJL2"/>
<proteinExistence type="predicted"/>
<evidence type="ECO:0000313" key="1">
    <source>
        <dbReference type="EMBL" id="GBH10505.1"/>
    </source>
</evidence>
<gene>
    <name evidence="1" type="ORF">KPSA1_03923</name>
</gene>